<organism evidence="5 6">
    <name type="scientific">Dolosigranulum pigrum</name>
    <dbReference type="NCBI Taxonomy" id="29394"/>
    <lineage>
        <taxon>Bacteria</taxon>
        <taxon>Bacillati</taxon>
        <taxon>Bacillota</taxon>
        <taxon>Bacilli</taxon>
        <taxon>Lactobacillales</taxon>
        <taxon>Carnobacteriaceae</taxon>
        <taxon>Dolosigranulum</taxon>
    </lineage>
</organism>
<proteinExistence type="predicted"/>
<dbReference type="SUPFAM" id="SSF46785">
    <property type="entry name" value="Winged helix' DNA-binding domain"/>
    <property type="match status" value="1"/>
</dbReference>
<dbReference type="CDD" id="cd07377">
    <property type="entry name" value="WHTH_GntR"/>
    <property type="match status" value="1"/>
</dbReference>
<sequence length="127" mass="15125">MNIRFNNRDPIYVQVVEYFKEELVAKRLQPGQELPSRRELARTLKINPNTVQRAYKDMEEMQLIYTEANVASKITEDLTVLRQLRQEWAREAVKQFVQQVSLLELDEAEVVQMIQDEWKREDSDVRG</sequence>
<evidence type="ECO:0000259" key="4">
    <source>
        <dbReference type="PROSITE" id="PS50949"/>
    </source>
</evidence>
<keyword evidence="1" id="KW-0805">Transcription regulation</keyword>
<dbReference type="PANTHER" id="PTHR38445">
    <property type="entry name" value="HTH-TYPE TRANSCRIPTIONAL REPRESSOR YTRA"/>
    <property type="match status" value="1"/>
</dbReference>
<evidence type="ECO:0000313" key="5">
    <source>
        <dbReference type="EMBL" id="OOL82059.1"/>
    </source>
</evidence>
<protein>
    <submittedName>
        <fullName evidence="5">GntR family transcriptional regulator</fullName>
    </submittedName>
</protein>
<dbReference type="PANTHER" id="PTHR38445:SF6">
    <property type="entry name" value="GNTR-FAMILY TRANSCRIPTIONAL REGULATOR"/>
    <property type="match status" value="1"/>
</dbReference>
<keyword evidence="2" id="KW-0238">DNA-binding</keyword>
<dbReference type="GO" id="GO:0003700">
    <property type="term" value="F:DNA-binding transcription factor activity"/>
    <property type="evidence" value="ECO:0007669"/>
    <property type="project" value="InterPro"/>
</dbReference>
<reference evidence="5 6" key="1">
    <citation type="submission" date="2017-01" db="EMBL/GenBank/DDBJ databases">
        <title>Complete Genome Sequence of Dolosigranulum pigrum isolated from a Patient with interstitial lung disease.</title>
        <authorList>
            <person name="Mukhopadhyay R."/>
            <person name="Joaquin J."/>
            <person name="Hogue R."/>
            <person name="Fitzgerald S."/>
            <person name="Jospin G."/>
            <person name="Eisen J.A."/>
            <person name="Chaturvedi V."/>
        </authorList>
    </citation>
    <scope>NUCLEOTIDE SEQUENCE [LARGE SCALE GENOMIC DNA]</scope>
    <source>
        <strain evidence="5 6">15S00348</strain>
    </source>
</reference>
<evidence type="ECO:0000256" key="3">
    <source>
        <dbReference type="ARBA" id="ARBA00023163"/>
    </source>
</evidence>
<dbReference type="InterPro" id="IPR036388">
    <property type="entry name" value="WH-like_DNA-bd_sf"/>
</dbReference>
<evidence type="ECO:0000313" key="6">
    <source>
        <dbReference type="Proteomes" id="UP000190409"/>
    </source>
</evidence>
<comment type="caution">
    <text evidence="5">The sequence shown here is derived from an EMBL/GenBank/DDBJ whole genome shotgun (WGS) entry which is preliminary data.</text>
</comment>
<dbReference type="Pfam" id="PF00392">
    <property type="entry name" value="GntR"/>
    <property type="match status" value="1"/>
</dbReference>
<dbReference type="SMART" id="SM00345">
    <property type="entry name" value="HTH_GNTR"/>
    <property type="match status" value="1"/>
</dbReference>
<feature type="domain" description="HTH gntR-type" evidence="4">
    <location>
        <begin position="9"/>
        <end position="77"/>
    </location>
</feature>
<dbReference type="Gene3D" id="1.10.10.10">
    <property type="entry name" value="Winged helix-like DNA-binding domain superfamily/Winged helix DNA-binding domain"/>
    <property type="match status" value="1"/>
</dbReference>
<dbReference type="AlphaFoldDB" id="A0A1S8KQR2"/>
<dbReference type="Proteomes" id="UP000190409">
    <property type="component" value="Unassembled WGS sequence"/>
</dbReference>
<dbReference type="GO" id="GO:0003677">
    <property type="term" value="F:DNA binding"/>
    <property type="evidence" value="ECO:0007669"/>
    <property type="project" value="UniProtKB-KW"/>
</dbReference>
<evidence type="ECO:0000256" key="1">
    <source>
        <dbReference type="ARBA" id="ARBA00023015"/>
    </source>
</evidence>
<evidence type="ECO:0000256" key="2">
    <source>
        <dbReference type="ARBA" id="ARBA00023125"/>
    </source>
</evidence>
<keyword evidence="3" id="KW-0804">Transcription</keyword>
<dbReference type="EMBL" id="MUYF01000003">
    <property type="protein sequence ID" value="OOL82059.1"/>
    <property type="molecule type" value="Genomic_DNA"/>
</dbReference>
<dbReference type="PROSITE" id="PS50949">
    <property type="entry name" value="HTH_GNTR"/>
    <property type="match status" value="1"/>
</dbReference>
<dbReference type="InterPro" id="IPR000524">
    <property type="entry name" value="Tscrpt_reg_HTH_GntR"/>
</dbReference>
<name>A0A1S8KQR2_9LACT</name>
<dbReference type="InterPro" id="IPR036390">
    <property type="entry name" value="WH_DNA-bd_sf"/>
</dbReference>
<gene>
    <name evidence="5" type="ORF">BWX42_09610</name>
</gene>
<accession>A0A1S8KQR2</accession>